<dbReference type="InterPro" id="IPR014729">
    <property type="entry name" value="Rossmann-like_a/b/a_fold"/>
</dbReference>
<dbReference type="InterPro" id="IPR006015">
    <property type="entry name" value="Universal_stress_UspA"/>
</dbReference>
<dbReference type="Proteomes" id="UP000218505">
    <property type="component" value="Chromosome"/>
</dbReference>
<sequence>MSTVVVGVDGSRTALRAVRWAASEARTRDVPLRLAHAEMPLPQGIPGLDDRTRQEMHEQALRWLDEAANQAGGAAVQYRAQIALAAPLLTAESERADLVVLGSRGTGSLASLLLGSTAVAVGARSSCPVVVVPDHDPTPGGPVVCGIRSVDDTAVLARAFEQARGNRLVVVSTTRPHLLSSPDATEDADHSAHLARTVEPWRRRHPDVQVELIARRDNPTRTLREWARGASLLVVGSRGRGTLAGWLHASTSQALLHRTPCPVMLVPLKAPTVPTVPTPTR</sequence>
<dbReference type="Pfam" id="PF00582">
    <property type="entry name" value="Usp"/>
    <property type="match status" value="2"/>
</dbReference>
<dbReference type="InterPro" id="IPR006016">
    <property type="entry name" value="UspA"/>
</dbReference>
<reference evidence="3" key="1">
    <citation type="submission" date="2017-09" db="EMBL/GenBank/DDBJ databases">
        <title>Complete Genome Sequence of ansamitocin-producing Bacterium Actinosynnema pretiosum X47.</title>
        <authorList>
            <person name="Cao G."/>
            <person name="Zong G."/>
            <person name="Zhong C."/>
            <person name="Fu J."/>
        </authorList>
    </citation>
    <scope>NUCLEOTIDE SEQUENCE [LARGE SCALE GENOMIC DNA]</scope>
    <source>
        <strain evidence="3">X47</strain>
    </source>
</reference>
<dbReference type="PRINTS" id="PR01438">
    <property type="entry name" value="UNVRSLSTRESS"/>
</dbReference>
<protein>
    <submittedName>
        <fullName evidence="3">Universal stress protein</fullName>
    </submittedName>
</protein>
<name>A0A290Z4Q1_9PSEU</name>
<comment type="similarity">
    <text evidence="1">Belongs to the universal stress protein A family.</text>
</comment>
<dbReference type="KEGG" id="apre:CNX65_12280"/>
<dbReference type="PANTHER" id="PTHR46268:SF6">
    <property type="entry name" value="UNIVERSAL STRESS PROTEIN UP12"/>
    <property type="match status" value="1"/>
</dbReference>
<keyword evidence="4" id="KW-1185">Reference proteome</keyword>
<evidence type="ECO:0000313" key="4">
    <source>
        <dbReference type="Proteomes" id="UP000218505"/>
    </source>
</evidence>
<evidence type="ECO:0000256" key="1">
    <source>
        <dbReference type="ARBA" id="ARBA00008791"/>
    </source>
</evidence>
<dbReference type="PANTHER" id="PTHR46268">
    <property type="entry name" value="STRESS RESPONSE PROTEIN NHAX"/>
    <property type="match status" value="1"/>
</dbReference>
<feature type="domain" description="UspA" evidence="2">
    <location>
        <begin position="2"/>
        <end position="133"/>
    </location>
</feature>
<dbReference type="RefSeq" id="WP_096492904.1">
    <property type="nucleotide sequence ID" value="NZ_CP023445.1"/>
</dbReference>
<accession>A0A290Z4Q1</accession>
<dbReference type="AlphaFoldDB" id="A0A290Z4Q1"/>
<evidence type="ECO:0000259" key="2">
    <source>
        <dbReference type="Pfam" id="PF00582"/>
    </source>
</evidence>
<gene>
    <name evidence="3" type="ORF">CNX65_12280</name>
</gene>
<evidence type="ECO:0000313" key="3">
    <source>
        <dbReference type="EMBL" id="ATE53978.1"/>
    </source>
</evidence>
<feature type="domain" description="UspA" evidence="2">
    <location>
        <begin position="143"/>
        <end position="267"/>
    </location>
</feature>
<dbReference type="Gene3D" id="3.40.50.620">
    <property type="entry name" value="HUPs"/>
    <property type="match status" value="2"/>
</dbReference>
<proteinExistence type="inferred from homology"/>
<dbReference type="EMBL" id="CP023445">
    <property type="protein sequence ID" value="ATE53978.1"/>
    <property type="molecule type" value="Genomic_DNA"/>
</dbReference>
<dbReference type="SUPFAM" id="SSF52402">
    <property type="entry name" value="Adenine nucleotide alpha hydrolases-like"/>
    <property type="match status" value="2"/>
</dbReference>
<organism evidence="3 4">
    <name type="scientific">Actinosynnema pretiosum</name>
    <dbReference type="NCBI Taxonomy" id="42197"/>
    <lineage>
        <taxon>Bacteria</taxon>
        <taxon>Bacillati</taxon>
        <taxon>Actinomycetota</taxon>
        <taxon>Actinomycetes</taxon>
        <taxon>Pseudonocardiales</taxon>
        <taxon>Pseudonocardiaceae</taxon>
        <taxon>Actinosynnema</taxon>
    </lineage>
</organism>